<dbReference type="AlphaFoldDB" id="A8P1K3"/>
<evidence type="ECO:0008006" key="3">
    <source>
        <dbReference type="Google" id="ProtNLM"/>
    </source>
</evidence>
<sequence>MSPFDPPLLFTRVSKQWKTVAEATPTLWSRLSFKLVVSSYGERVDADGIDQRIDKLEAQRAAIIHWLTLAAGTDVSISISIIDDSRDLIVPQRHVAHQLVDQLCESCFTSHWAQLSIPEELAERYRSKLLSVPKDSLRSLKKLEYAPPYYSRTPGRKLLGESGLIALPTLTSLVLWNLFGDTPLQDLPINWEGITELDLQASEKGEVLGWEPGSIDFVHSRCPNLRALSFRFAPALPTPLPCSITGNLKPKTFTNLEDFRIETANNLYGLTVSPEWMTTISVPSLVRFAYRNTNLGPELESAILPFLRANKDNLGNLREVELSGLLRNQVELLHFLEILGGSGTRVERLKFDWENHGQCWYLSERPALLTAWILEKLTPSPSEEEGELGGEGIAQCLFPRLKYLDFGTVHPFRDEFEEDGLMRFLEGRFRASGKGAVAQLEYVGVEFYSQGEERMVGDLSGWRSRLENQGLHIDRDFVLRCGNAGAVQD</sequence>
<dbReference type="RefSeq" id="XP_001838116.1">
    <property type="nucleotide sequence ID" value="XM_001838064.1"/>
</dbReference>
<evidence type="ECO:0000313" key="1">
    <source>
        <dbReference type="EMBL" id="EAU83693.1"/>
    </source>
</evidence>
<dbReference type="OrthoDB" id="2639757at2759"/>
<dbReference type="OMA" id="INWEGIT"/>
<dbReference type="KEGG" id="cci:CC1G_05597"/>
<organism evidence="1 2">
    <name type="scientific">Coprinopsis cinerea (strain Okayama-7 / 130 / ATCC MYA-4618 / FGSC 9003)</name>
    <name type="common">Inky cap fungus</name>
    <name type="synonym">Hormographiella aspergillata</name>
    <dbReference type="NCBI Taxonomy" id="240176"/>
    <lineage>
        <taxon>Eukaryota</taxon>
        <taxon>Fungi</taxon>
        <taxon>Dikarya</taxon>
        <taxon>Basidiomycota</taxon>
        <taxon>Agaricomycotina</taxon>
        <taxon>Agaricomycetes</taxon>
        <taxon>Agaricomycetidae</taxon>
        <taxon>Agaricales</taxon>
        <taxon>Agaricineae</taxon>
        <taxon>Psathyrellaceae</taxon>
        <taxon>Coprinopsis</taxon>
    </lineage>
</organism>
<reference evidence="1 2" key="1">
    <citation type="journal article" date="2010" name="Proc. Natl. Acad. Sci. U.S.A.">
        <title>Insights into evolution of multicellular fungi from the assembled chromosomes of the mushroom Coprinopsis cinerea (Coprinus cinereus).</title>
        <authorList>
            <person name="Stajich J.E."/>
            <person name="Wilke S.K."/>
            <person name="Ahren D."/>
            <person name="Au C.H."/>
            <person name="Birren B.W."/>
            <person name="Borodovsky M."/>
            <person name="Burns C."/>
            <person name="Canback B."/>
            <person name="Casselton L.A."/>
            <person name="Cheng C.K."/>
            <person name="Deng J."/>
            <person name="Dietrich F.S."/>
            <person name="Fargo D.C."/>
            <person name="Farman M.L."/>
            <person name="Gathman A.C."/>
            <person name="Goldberg J."/>
            <person name="Guigo R."/>
            <person name="Hoegger P.J."/>
            <person name="Hooker J.B."/>
            <person name="Huggins A."/>
            <person name="James T.Y."/>
            <person name="Kamada T."/>
            <person name="Kilaru S."/>
            <person name="Kodira C."/>
            <person name="Kues U."/>
            <person name="Kupfer D."/>
            <person name="Kwan H.S."/>
            <person name="Lomsadze A."/>
            <person name="Li W."/>
            <person name="Lilly W.W."/>
            <person name="Ma L.J."/>
            <person name="Mackey A.J."/>
            <person name="Manning G."/>
            <person name="Martin F."/>
            <person name="Muraguchi H."/>
            <person name="Natvig D.O."/>
            <person name="Palmerini H."/>
            <person name="Ramesh M.A."/>
            <person name="Rehmeyer C.J."/>
            <person name="Roe B.A."/>
            <person name="Shenoy N."/>
            <person name="Stanke M."/>
            <person name="Ter-Hovhannisyan V."/>
            <person name="Tunlid A."/>
            <person name="Velagapudi R."/>
            <person name="Vision T.J."/>
            <person name="Zeng Q."/>
            <person name="Zolan M.E."/>
            <person name="Pukkila P.J."/>
        </authorList>
    </citation>
    <scope>NUCLEOTIDE SEQUENCE [LARGE SCALE GENOMIC DNA]</scope>
    <source>
        <strain evidence="2">Okayama-7 / 130 / ATCC MYA-4618 / FGSC 9003</strain>
    </source>
</reference>
<dbReference type="EMBL" id="AACS02000013">
    <property type="protein sequence ID" value="EAU83693.1"/>
    <property type="molecule type" value="Genomic_DNA"/>
</dbReference>
<gene>
    <name evidence="1" type="ORF">CC1G_05597</name>
</gene>
<accession>A8P1K3</accession>
<dbReference type="Proteomes" id="UP000001861">
    <property type="component" value="Unassembled WGS sequence"/>
</dbReference>
<dbReference type="InParanoid" id="A8P1K3"/>
<dbReference type="GeneID" id="6014685"/>
<name>A8P1K3_COPC7</name>
<comment type="caution">
    <text evidence="1">The sequence shown here is derived from an EMBL/GenBank/DDBJ whole genome shotgun (WGS) entry which is preliminary data.</text>
</comment>
<dbReference type="VEuPathDB" id="FungiDB:CC1G_05597"/>
<keyword evidence="2" id="KW-1185">Reference proteome</keyword>
<evidence type="ECO:0000313" key="2">
    <source>
        <dbReference type="Proteomes" id="UP000001861"/>
    </source>
</evidence>
<proteinExistence type="predicted"/>
<protein>
    <recommendedName>
        <fullName evidence="3">F-box domain-containing protein</fullName>
    </recommendedName>
</protein>